<evidence type="ECO:0000256" key="2">
    <source>
        <dbReference type="ARBA" id="ARBA00022491"/>
    </source>
</evidence>
<evidence type="ECO:0000256" key="1">
    <source>
        <dbReference type="ARBA" id="ARBA00007957"/>
    </source>
</evidence>
<dbReference type="GO" id="GO:0000976">
    <property type="term" value="F:transcription cis-regulatory region binding"/>
    <property type="evidence" value="ECO:0007669"/>
    <property type="project" value="TreeGrafter"/>
</dbReference>
<dbReference type="GO" id="GO:0008270">
    <property type="term" value="F:zinc ion binding"/>
    <property type="evidence" value="ECO:0007669"/>
    <property type="project" value="TreeGrafter"/>
</dbReference>
<evidence type="ECO:0000256" key="3">
    <source>
        <dbReference type="ARBA" id="ARBA00022833"/>
    </source>
</evidence>
<dbReference type="InterPro" id="IPR043135">
    <property type="entry name" value="Fur_C"/>
</dbReference>
<keyword evidence="6" id="KW-0804">Transcription</keyword>
<dbReference type="InterPro" id="IPR036390">
    <property type="entry name" value="WH_DNA-bd_sf"/>
</dbReference>
<keyword evidence="3 7" id="KW-0862">Zinc</keyword>
<dbReference type="AlphaFoldDB" id="A0A5B9Y6C3"/>
<reference evidence="8 9" key="1">
    <citation type="submission" date="2019-08" db="EMBL/GenBank/DDBJ databases">
        <title>Complete genome sequence of Spiroplasma chinense CCH (DSM 19755).</title>
        <authorList>
            <person name="Shen H.-Y."/>
            <person name="Lin Y.-C."/>
            <person name="Chou L."/>
            <person name="Kuo C.-H."/>
        </authorList>
    </citation>
    <scope>NUCLEOTIDE SEQUENCE [LARGE SCALE GENOMIC DNA]</scope>
    <source>
        <strain evidence="8 9">CCH</strain>
    </source>
</reference>
<feature type="binding site" evidence="7">
    <location>
        <position position="140"/>
    </location>
    <ligand>
        <name>Zn(2+)</name>
        <dbReference type="ChEBI" id="CHEBI:29105"/>
    </ligand>
</feature>
<dbReference type="Proteomes" id="UP000323144">
    <property type="component" value="Chromosome"/>
</dbReference>
<keyword evidence="4" id="KW-0805">Transcription regulation</keyword>
<dbReference type="GO" id="GO:1900376">
    <property type="term" value="P:regulation of secondary metabolite biosynthetic process"/>
    <property type="evidence" value="ECO:0007669"/>
    <property type="project" value="TreeGrafter"/>
</dbReference>
<dbReference type="InterPro" id="IPR002481">
    <property type="entry name" value="FUR"/>
</dbReference>
<feature type="binding site" evidence="7">
    <location>
        <position position="96"/>
    </location>
    <ligand>
        <name>Zn(2+)</name>
        <dbReference type="ChEBI" id="CHEBI:29105"/>
    </ligand>
</feature>
<dbReference type="InterPro" id="IPR036388">
    <property type="entry name" value="WH-like_DNA-bd_sf"/>
</dbReference>
<name>A0A5B9Y6C3_9MOLU</name>
<evidence type="ECO:0000256" key="5">
    <source>
        <dbReference type="ARBA" id="ARBA00023125"/>
    </source>
</evidence>
<gene>
    <name evidence="8" type="primary">fur</name>
    <name evidence="8" type="ORF">SCHIN_v1c10460</name>
</gene>
<evidence type="ECO:0000313" key="8">
    <source>
        <dbReference type="EMBL" id="QEH62239.1"/>
    </source>
</evidence>
<dbReference type="SUPFAM" id="SSF46785">
    <property type="entry name" value="Winged helix' DNA-binding domain"/>
    <property type="match status" value="1"/>
</dbReference>
<dbReference type="GO" id="GO:0045892">
    <property type="term" value="P:negative regulation of DNA-templated transcription"/>
    <property type="evidence" value="ECO:0007669"/>
    <property type="project" value="TreeGrafter"/>
</dbReference>
<evidence type="ECO:0000256" key="6">
    <source>
        <dbReference type="ARBA" id="ARBA00023163"/>
    </source>
</evidence>
<keyword evidence="9" id="KW-1185">Reference proteome</keyword>
<organism evidence="8 9">
    <name type="scientific">Spiroplasma chinense</name>
    <dbReference type="NCBI Taxonomy" id="216932"/>
    <lineage>
        <taxon>Bacteria</taxon>
        <taxon>Bacillati</taxon>
        <taxon>Mycoplasmatota</taxon>
        <taxon>Mollicutes</taxon>
        <taxon>Entomoplasmatales</taxon>
        <taxon>Spiroplasmataceae</taxon>
        <taxon>Spiroplasma</taxon>
    </lineage>
</organism>
<sequence length="153" mass="17843">MRDKLFDEYVEILKEKKIKLTDVRLTILKCIATRKHFTINELIAEIEKETKSSVNVMSVYNNIDMLLDLHLLFSNTINGKQIIYEAITPQLIHVKCHECEMFEHIDSSSLSQDLLSQFKKIGESINFELDHFKLEMHGLCNNCRKKLSTIANK</sequence>
<protein>
    <submittedName>
        <fullName evidence="8">Fur family transcriptional regulator</fullName>
    </submittedName>
</protein>
<keyword evidence="5" id="KW-0238">DNA-binding</keyword>
<feature type="binding site" evidence="7">
    <location>
        <position position="143"/>
    </location>
    <ligand>
        <name>Zn(2+)</name>
        <dbReference type="ChEBI" id="CHEBI:29105"/>
    </ligand>
</feature>
<dbReference type="Gene3D" id="3.30.1490.190">
    <property type="match status" value="1"/>
</dbReference>
<dbReference type="EMBL" id="CP043026">
    <property type="protein sequence ID" value="QEH62239.1"/>
    <property type="molecule type" value="Genomic_DNA"/>
</dbReference>
<keyword evidence="7" id="KW-0479">Metal-binding</keyword>
<keyword evidence="2" id="KW-0678">Repressor</keyword>
<proteinExistence type="inferred from homology"/>
<comment type="cofactor">
    <cofactor evidence="7">
        <name>Zn(2+)</name>
        <dbReference type="ChEBI" id="CHEBI:29105"/>
    </cofactor>
    <text evidence="7">Binds 1 zinc ion per subunit.</text>
</comment>
<dbReference type="GO" id="GO:0003700">
    <property type="term" value="F:DNA-binding transcription factor activity"/>
    <property type="evidence" value="ECO:0007669"/>
    <property type="project" value="InterPro"/>
</dbReference>
<evidence type="ECO:0000313" key="9">
    <source>
        <dbReference type="Proteomes" id="UP000323144"/>
    </source>
</evidence>
<dbReference type="RefSeq" id="WP_166508603.1">
    <property type="nucleotide sequence ID" value="NZ_CP043026.1"/>
</dbReference>
<feature type="binding site" evidence="7">
    <location>
        <position position="99"/>
    </location>
    <ligand>
        <name>Zn(2+)</name>
        <dbReference type="ChEBI" id="CHEBI:29105"/>
    </ligand>
</feature>
<accession>A0A5B9Y6C3</accession>
<comment type="similarity">
    <text evidence="1">Belongs to the Fur family.</text>
</comment>
<evidence type="ECO:0000256" key="7">
    <source>
        <dbReference type="PIRSR" id="PIRSR602481-1"/>
    </source>
</evidence>
<dbReference type="PANTHER" id="PTHR33202:SF7">
    <property type="entry name" value="FERRIC UPTAKE REGULATION PROTEIN"/>
    <property type="match status" value="1"/>
</dbReference>
<dbReference type="Gene3D" id="1.10.10.10">
    <property type="entry name" value="Winged helix-like DNA-binding domain superfamily/Winged helix DNA-binding domain"/>
    <property type="match status" value="1"/>
</dbReference>
<evidence type="ECO:0000256" key="4">
    <source>
        <dbReference type="ARBA" id="ARBA00023015"/>
    </source>
</evidence>
<dbReference type="PANTHER" id="PTHR33202">
    <property type="entry name" value="ZINC UPTAKE REGULATION PROTEIN"/>
    <property type="match status" value="1"/>
</dbReference>
<dbReference type="KEGG" id="schi:SCHIN_v1c10460"/>
<dbReference type="Pfam" id="PF01475">
    <property type="entry name" value="FUR"/>
    <property type="match status" value="1"/>
</dbReference>